<dbReference type="InterPro" id="IPR015943">
    <property type="entry name" value="WD40/YVTN_repeat-like_dom_sf"/>
</dbReference>
<keyword evidence="3" id="KW-0507">mRNA processing</keyword>
<keyword evidence="4" id="KW-0747">Spliceosome</keyword>
<feature type="region of interest" description="Disordered" evidence="10">
    <location>
        <begin position="1"/>
        <end position="22"/>
    </location>
</feature>
<comment type="caution">
    <text evidence="11">The sequence shown here is derived from an EMBL/GenBank/DDBJ whole genome shotgun (WGS) entry which is preliminary data.</text>
</comment>
<dbReference type="PROSITE" id="PS50294">
    <property type="entry name" value="WD_REPEATS_REGION"/>
    <property type="match status" value="3"/>
</dbReference>
<proteinExistence type="predicted"/>
<evidence type="ECO:0000313" key="11">
    <source>
        <dbReference type="EMBL" id="KAJ2802935.1"/>
    </source>
</evidence>
<evidence type="ECO:0000256" key="2">
    <source>
        <dbReference type="ARBA" id="ARBA00022574"/>
    </source>
</evidence>
<dbReference type="SMART" id="SM00320">
    <property type="entry name" value="WD40"/>
    <property type="match status" value="7"/>
</dbReference>
<feature type="region of interest" description="Disordered" evidence="10">
    <location>
        <begin position="102"/>
        <end position="179"/>
    </location>
</feature>
<dbReference type="FunFam" id="2.130.10.10:FF:000034">
    <property type="entry name" value="Pre-mRNA-processing factor 17, putative"/>
    <property type="match status" value="1"/>
</dbReference>
<protein>
    <recommendedName>
        <fullName evidence="8">Pre-mRNA-processing factor 17</fullName>
    </recommendedName>
</protein>
<dbReference type="InterPro" id="IPR036322">
    <property type="entry name" value="WD40_repeat_dom_sf"/>
</dbReference>
<organism evidence="11 12">
    <name type="scientific">Coemansia guatemalensis</name>
    <dbReference type="NCBI Taxonomy" id="2761395"/>
    <lineage>
        <taxon>Eukaryota</taxon>
        <taxon>Fungi</taxon>
        <taxon>Fungi incertae sedis</taxon>
        <taxon>Zoopagomycota</taxon>
        <taxon>Kickxellomycotina</taxon>
        <taxon>Kickxellomycetes</taxon>
        <taxon>Kickxellales</taxon>
        <taxon>Kickxellaceae</taxon>
        <taxon>Coemansia</taxon>
    </lineage>
</organism>
<feature type="repeat" description="WD" evidence="9">
    <location>
        <begin position="289"/>
        <end position="330"/>
    </location>
</feature>
<evidence type="ECO:0000256" key="10">
    <source>
        <dbReference type="SAM" id="MobiDB-lite"/>
    </source>
</evidence>
<dbReference type="InterPro" id="IPR001680">
    <property type="entry name" value="WD40_rpt"/>
</dbReference>
<gene>
    <name evidence="11" type="ORF">H4R20_003087</name>
</gene>
<keyword evidence="5" id="KW-0677">Repeat</keyword>
<keyword evidence="2 9" id="KW-0853">WD repeat</keyword>
<evidence type="ECO:0000313" key="12">
    <source>
        <dbReference type="Proteomes" id="UP001140094"/>
    </source>
</evidence>
<dbReference type="Gene3D" id="2.130.10.10">
    <property type="entry name" value="YVTN repeat-like/Quinoprotein amine dehydrogenase"/>
    <property type="match status" value="1"/>
</dbReference>
<feature type="compositionally biased region" description="Basic and acidic residues" evidence="10">
    <location>
        <begin position="125"/>
        <end position="134"/>
    </location>
</feature>
<comment type="subcellular location">
    <subcellularLocation>
        <location evidence="1">Nucleus</location>
    </subcellularLocation>
</comment>
<feature type="repeat" description="WD" evidence="9">
    <location>
        <begin position="245"/>
        <end position="287"/>
    </location>
</feature>
<feature type="repeat" description="WD" evidence="9">
    <location>
        <begin position="505"/>
        <end position="538"/>
    </location>
</feature>
<dbReference type="GO" id="GO:0071013">
    <property type="term" value="C:catalytic step 2 spliceosome"/>
    <property type="evidence" value="ECO:0007669"/>
    <property type="project" value="InterPro"/>
</dbReference>
<name>A0A9W8HWB2_9FUNG</name>
<dbReference type="OrthoDB" id="10257301at2759"/>
<reference evidence="11" key="1">
    <citation type="submission" date="2022-07" db="EMBL/GenBank/DDBJ databases">
        <title>Phylogenomic reconstructions and comparative analyses of Kickxellomycotina fungi.</title>
        <authorList>
            <person name="Reynolds N.K."/>
            <person name="Stajich J.E."/>
            <person name="Barry K."/>
            <person name="Grigoriev I.V."/>
            <person name="Crous P."/>
            <person name="Smith M.E."/>
        </authorList>
    </citation>
    <scope>NUCLEOTIDE SEQUENCE</scope>
    <source>
        <strain evidence="11">NRRL 1565</strain>
    </source>
</reference>
<dbReference type="CDD" id="cd00200">
    <property type="entry name" value="WD40"/>
    <property type="match status" value="1"/>
</dbReference>
<evidence type="ECO:0000256" key="6">
    <source>
        <dbReference type="ARBA" id="ARBA00023187"/>
    </source>
</evidence>
<dbReference type="AlphaFoldDB" id="A0A9W8HWB2"/>
<accession>A0A9W8HWB2</accession>
<feature type="compositionally biased region" description="Polar residues" evidence="10">
    <location>
        <begin position="1"/>
        <end position="11"/>
    </location>
</feature>
<dbReference type="SUPFAM" id="SSF50978">
    <property type="entry name" value="WD40 repeat-like"/>
    <property type="match status" value="1"/>
</dbReference>
<dbReference type="InterPro" id="IPR032847">
    <property type="entry name" value="PRPF17"/>
</dbReference>
<dbReference type="PANTHER" id="PTHR43979:SF1">
    <property type="entry name" value="PRE-MRNA-PROCESSING FACTOR 17"/>
    <property type="match status" value="1"/>
</dbReference>
<keyword evidence="6" id="KW-0508">mRNA splicing</keyword>
<dbReference type="GO" id="GO:0003729">
    <property type="term" value="F:mRNA binding"/>
    <property type="evidence" value="ECO:0007669"/>
    <property type="project" value="TreeGrafter"/>
</dbReference>
<evidence type="ECO:0000256" key="9">
    <source>
        <dbReference type="PROSITE-ProRule" id="PRU00221"/>
    </source>
</evidence>
<dbReference type="Pfam" id="PF00400">
    <property type="entry name" value="WD40"/>
    <property type="match status" value="6"/>
</dbReference>
<dbReference type="PANTHER" id="PTHR43979">
    <property type="entry name" value="PRE-MRNA-PROCESSING FACTOR 17"/>
    <property type="match status" value="1"/>
</dbReference>
<dbReference type="GO" id="GO:0000398">
    <property type="term" value="P:mRNA splicing, via spliceosome"/>
    <property type="evidence" value="ECO:0007669"/>
    <property type="project" value="InterPro"/>
</dbReference>
<evidence type="ECO:0000256" key="3">
    <source>
        <dbReference type="ARBA" id="ARBA00022664"/>
    </source>
</evidence>
<keyword evidence="12" id="KW-1185">Reference proteome</keyword>
<evidence type="ECO:0000256" key="7">
    <source>
        <dbReference type="ARBA" id="ARBA00023242"/>
    </source>
</evidence>
<dbReference type="PROSITE" id="PS50082">
    <property type="entry name" value="WD_REPEATS_2"/>
    <property type="match status" value="4"/>
</dbReference>
<evidence type="ECO:0000256" key="4">
    <source>
        <dbReference type="ARBA" id="ARBA00022728"/>
    </source>
</evidence>
<dbReference type="EMBL" id="JANBUO010000591">
    <property type="protein sequence ID" value="KAJ2802935.1"/>
    <property type="molecule type" value="Genomic_DNA"/>
</dbReference>
<evidence type="ECO:0000256" key="5">
    <source>
        <dbReference type="ARBA" id="ARBA00022737"/>
    </source>
</evidence>
<evidence type="ECO:0000256" key="1">
    <source>
        <dbReference type="ARBA" id="ARBA00004123"/>
    </source>
</evidence>
<dbReference type="Proteomes" id="UP001140094">
    <property type="component" value="Unassembled WGS sequence"/>
</dbReference>
<sequence>MEALQQYGSESSDSEGERYGTRTVRQYKVDTAPEPLGISSDQQFHQSLLLATGQREIKHNVEYELLTRPAAGPLDSTGEFARMQRIGSGTAERQAVDEQMFRQQERQFRQSGRAADPSIGAEGRIVGKTEDERLGKRKRKAKGKSEVLSGADAYQGPWAGFEGDTIGEVSGPTAEERAAYEQTTTAAATGTGSAPGKLSADAESTVFHGAAERDYQGRTYMHVPAELRHDYERRSVVPQRLLKEWQAHNGGVSAVRFIPRNGHLLLSSGMDGLVKLFDAHSSLKLLRTFRGHSKAVRDITFTPDGLSFVSSSYDGAAKLWDTETGQCRQRLRPGGVPQVARVHPEDPNLVLVGLGDRRVVQWDPRSDQVALEYKQHLGPINSLVFTDNNRRFVSSSDDKSLRVWEVGIPIAVQLVADPSMHSVPALALHPHGRWLVGQSMDNRIAVYSAGEKLRPHRRKEFRGHLTAGFACQPGFAPDGKMLVSGDAEGKVWCWDWQTTRIEGSWKAHNKVAICAEWHPHEPGRVATCSWDGSVKYWG</sequence>
<feature type="repeat" description="WD" evidence="9">
    <location>
        <begin position="373"/>
        <end position="406"/>
    </location>
</feature>
<evidence type="ECO:0000256" key="8">
    <source>
        <dbReference type="ARBA" id="ARBA00068146"/>
    </source>
</evidence>
<keyword evidence="7" id="KW-0539">Nucleus</keyword>